<feature type="domain" description="F-box" evidence="2">
    <location>
        <begin position="1"/>
        <end position="45"/>
    </location>
</feature>
<dbReference type="InterPro" id="IPR036322">
    <property type="entry name" value="WD40_repeat_dom_sf"/>
</dbReference>
<gene>
    <name evidence="3" type="ORF">BU16DRAFT_520608</name>
</gene>
<organism evidence="3 4">
    <name type="scientific">Lophium mytilinum</name>
    <dbReference type="NCBI Taxonomy" id="390894"/>
    <lineage>
        <taxon>Eukaryota</taxon>
        <taxon>Fungi</taxon>
        <taxon>Dikarya</taxon>
        <taxon>Ascomycota</taxon>
        <taxon>Pezizomycotina</taxon>
        <taxon>Dothideomycetes</taxon>
        <taxon>Pleosporomycetidae</taxon>
        <taxon>Mytilinidiales</taxon>
        <taxon>Mytilinidiaceae</taxon>
        <taxon>Lophium</taxon>
    </lineage>
</organism>
<reference evidence="3" key="1">
    <citation type="journal article" date="2020" name="Stud. Mycol.">
        <title>101 Dothideomycetes genomes: a test case for predicting lifestyles and emergence of pathogens.</title>
        <authorList>
            <person name="Haridas S."/>
            <person name="Albert R."/>
            <person name="Binder M."/>
            <person name="Bloem J."/>
            <person name="Labutti K."/>
            <person name="Salamov A."/>
            <person name="Andreopoulos B."/>
            <person name="Baker S."/>
            <person name="Barry K."/>
            <person name="Bills G."/>
            <person name="Bluhm B."/>
            <person name="Cannon C."/>
            <person name="Castanera R."/>
            <person name="Culley D."/>
            <person name="Daum C."/>
            <person name="Ezra D."/>
            <person name="Gonzalez J."/>
            <person name="Henrissat B."/>
            <person name="Kuo A."/>
            <person name="Liang C."/>
            <person name="Lipzen A."/>
            <person name="Lutzoni F."/>
            <person name="Magnuson J."/>
            <person name="Mondo S."/>
            <person name="Nolan M."/>
            <person name="Ohm R."/>
            <person name="Pangilinan J."/>
            <person name="Park H.-J."/>
            <person name="Ramirez L."/>
            <person name="Alfaro M."/>
            <person name="Sun H."/>
            <person name="Tritt A."/>
            <person name="Yoshinaga Y."/>
            <person name="Zwiers L.-H."/>
            <person name="Turgeon B."/>
            <person name="Goodwin S."/>
            <person name="Spatafora J."/>
            <person name="Crous P."/>
            <person name="Grigoriev I."/>
        </authorList>
    </citation>
    <scope>NUCLEOTIDE SEQUENCE</scope>
    <source>
        <strain evidence="3">CBS 269.34</strain>
    </source>
</reference>
<feature type="compositionally biased region" description="Basic residues" evidence="1">
    <location>
        <begin position="466"/>
        <end position="478"/>
    </location>
</feature>
<accession>A0A6A6Q8T7</accession>
<sequence>MLDKLPFELLSHIHTYLDTAQAVAHLSVTCRRLHTFSAKEGWKIFLRTRFPSLSTPSQPNDYKEVAHGLTTLSRNWDRKGFVARYLEPAGSITSLPTWEQVPRWQHKDGQTIGYQPCIDSYEEWTSGDWSSRKQVLTWCAGTELLVRVKKTGRDTQGFYDTASPNDRNFYFDQYKHLTSWFRYGIPGGMEGRDDITSLEVIRPYQKAPGADHVESVVFATANGVLQRLNIGLDGGRTSSVQSYTTDGIMIHCTSLSPSTSPILATDSGVSGIALYPMHQENQTESLSAFSQIDLLPEVVTLKGFSIWGLNFLSENKLGVGVGPSTESFRIFEVSSAGLVKEPIRSYQFDRPEDSHRLDSLPRGPIEVSTYSIIPLPPSSQGGRDSGEVFLTGDTSGTIRLHDLRSPSSSECSYWDTANDSAIYSLQTQGRERIIAGTGRHTTVMVYDLRVSGGRSYYNIEVPPTTQRHHKARNPRATRPKMEKKSDAHYNWNVFLNPRGVNQFRAQNSRRSHNRYERDSPVYTLSLPSPSSPTLFAGVEDAVIQLDFTAILDVHPDPFFASTLERTQRGEINVKKSWNPRGDVMNFGMYDKTDQTAFGMNLWVQAGVGHYQGTAPGLDDRWRDPSQVDPTPQRSNRSDRSDTTRDTRRGE</sequence>
<dbReference type="PROSITE" id="PS50181">
    <property type="entry name" value="FBOX"/>
    <property type="match status" value="1"/>
</dbReference>
<evidence type="ECO:0000313" key="4">
    <source>
        <dbReference type="Proteomes" id="UP000799750"/>
    </source>
</evidence>
<evidence type="ECO:0000313" key="3">
    <source>
        <dbReference type="EMBL" id="KAF2488459.1"/>
    </source>
</evidence>
<dbReference type="OrthoDB" id="1259151at2759"/>
<feature type="compositionally biased region" description="Basic and acidic residues" evidence="1">
    <location>
        <begin position="635"/>
        <end position="650"/>
    </location>
</feature>
<feature type="region of interest" description="Disordered" evidence="1">
    <location>
        <begin position="464"/>
        <end position="483"/>
    </location>
</feature>
<keyword evidence="4" id="KW-1185">Reference proteome</keyword>
<dbReference type="InterPro" id="IPR001810">
    <property type="entry name" value="F-box_dom"/>
</dbReference>
<protein>
    <recommendedName>
        <fullName evidence="2">F-box domain-containing protein</fullName>
    </recommendedName>
</protein>
<dbReference type="Gene3D" id="2.130.10.10">
    <property type="entry name" value="YVTN repeat-like/Quinoprotein amine dehydrogenase"/>
    <property type="match status" value="1"/>
</dbReference>
<dbReference type="Proteomes" id="UP000799750">
    <property type="component" value="Unassembled WGS sequence"/>
</dbReference>
<feature type="region of interest" description="Disordered" evidence="1">
    <location>
        <begin position="614"/>
        <end position="650"/>
    </location>
</feature>
<dbReference type="SUPFAM" id="SSF50978">
    <property type="entry name" value="WD40 repeat-like"/>
    <property type="match status" value="1"/>
</dbReference>
<dbReference type="InterPro" id="IPR036047">
    <property type="entry name" value="F-box-like_dom_sf"/>
</dbReference>
<dbReference type="SUPFAM" id="SSF81383">
    <property type="entry name" value="F-box domain"/>
    <property type="match status" value="1"/>
</dbReference>
<name>A0A6A6Q8T7_9PEZI</name>
<evidence type="ECO:0000259" key="2">
    <source>
        <dbReference type="PROSITE" id="PS50181"/>
    </source>
</evidence>
<dbReference type="EMBL" id="MU004203">
    <property type="protein sequence ID" value="KAF2488459.1"/>
    <property type="molecule type" value="Genomic_DNA"/>
</dbReference>
<dbReference type="AlphaFoldDB" id="A0A6A6Q8T7"/>
<proteinExistence type="predicted"/>
<evidence type="ECO:0000256" key="1">
    <source>
        <dbReference type="SAM" id="MobiDB-lite"/>
    </source>
</evidence>
<dbReference type="InterPro" id="IPR015943">
    <property type="entry name" value="WD40/YVTN_repeat-like_dom_sf"/>
</dbReference>